<evidence type="ECO:0000256" key="2">
    <source>
        <dbReference type="ARBA" id="ARBA00023015"/>
    </source>
</evidence>
<feature type="domain" description="OmpR/PhoB-type" evidence="6">
    <location>
        <begin position="1"/>
        <end position="105"/>
    </location>
</feature>
<dbReference type="GO" id="GO:0006355">
    <property type="term" value="P:regulation of DNA-templated transcription"/>
    <property type="evidence" value="ECO:0007669"/>
    <property type="project" value="InterPro"/>
</dbReference>
<dbReference type="PROSITE" id="PS51755">
    <property type="entry name" value="OMPR_PHOB"/>
    <property type="match status" value="1"/>
</dbReference>
<dbReference type="Pfam" id="PF00486">
    <property type="entry name" value="Trans_reg_C"/>
    <property type="match status" value="1"/>
</dbReference>
<dbReference type="PANTHER" id="PTHR35807:SF1">
    <property type="entry name" value="TRANSCRIPTIONAL REGULATOR REDD"/>
    <property type="match status" value="1"/>
</dbReference>
<evidence type="ECO:0000313" key="7">
    <source>
        <dbReference type="EMBL" id="ANE81520.1"/>
    </source>
</evidence>
<gene>
    <name evidence="7" type="ORF">A7U43_21470</name>
</gene>
<proteinExistence type="inferred from homology"/>
<dbReference type="InterPro" id="IPR001867">
    <property type="entry name" value="OmpR/PhoB-type_DNA-bd"/>
</dbReference>
<evidence type="ECO:0000259" key="6">
    <source>
        <dbReference type="PROSITE" id="PS51755"/>
    </source>
</evidence>
<keyword evidence="4" id="KW-0804">Transcription</keyword>
<dbReference type="InterPro" id="IPR027417">
    <property type="entry name" value="P-loop_NTPase"/>
</dbReference>
<keyword evidence="8" id="KW-1185">Reference proteome</keyword>
<keyword evidence="2" id="KW-0805">Transcription regulation</keyword>
<comment type="similarity">
    <text evidence="1">Belongs to the AfsR/DnrI/RedD regulatory family.</text>
</comment>
<dbReference type="InterPro" id="IPR041664">
    <property type="entry name" value="AAA_16"/>
</dbReference>
<dbReference type="Pfam" id="PF03704">
    <property type="entry name" value="BTAD"/>
    <property type="match status" value="1"/>
</dbReference>
<reference evidence="7 8" key="1">
    <citation type="submission" date="2016-05" db="EMBL/GenBank/DDBJ databases">
        <title>Complete genome sequence of a phthalic acid esters degrading Mycobacterium sp. YC-RL4.</title>
        <authorList>
            <person name="Ren L."/>
            <person name="Fan S."/>
            <person name="Ruth N."/>
            <person name="Jia Y."/>
            <person name="Wang J."/>
            <person name="Qiao C."/>
        </authorList>
    </citation>
    <scope>NUCLEOTIDE SEQUENCE [LARGE SCALE GENOMIC DNA]</scope>
    <source>
        <strain evidence="7 8">YC-RL4</strain>
    </source>
</reference>
<dbReference type="Proteomes" id="UP000077143">
    <property type="component" value="Chromosome"/>
</dbReference>
<keyword evidence="3 5" id="KW-0238">DNA-binding</keyword>
<dbReference type="EMBL" id="CP015596">
    <property type="protein sequence ID" value="ANE81520.1"/>
    <property type="molecule type" value="Genomic_DNA"/>
</dbReference>
<dbReference type="InterPro" id="IPR016032">
    <property type="entry name" value="Sig_transdc_resp-reg_C-effctor"/>
</dbReference>
<dbReference type="SMART" id="SM01043">
    <property type="entry name" value="BTAD"/>
    <property type="match status" value="1"/>
</dbReference>
<name>A0A172URH7_9MYCO</name>
<dbReference type="GO" id="GO:0003677">
    <property type="term" value="F:DNA binding"/>
    <property type="evidence" value="ECO:0007669"/>
    <property type="project" value="UniProtKB-UniRule"/>
</dbReference>
<dbReference type="Gene3D" id="1.10.10.10">
    <property type="entry name" value="Winged helix-like DNA-binding domain superfamily/Winged helix DNA-binding domain"/>
    <property type="match status" value="1"/>
</dbReference>
<dbReference type="Pfam" id="PF13191">
    <property type="entry name" value="AAA_16"/>
    <property type="match status" value="1"/>
</dbReference>
<dbReference type="CDD" id="cd15831">
    <property type="entry name" value="BTAD"/>
    <property type="match status" value="1"/>
</dbReference>
<feature type="DNA-binding region" description="OmpR/PhoB-type" evidence="5">
    <location>
        <begin position="1"/>
        <end position="105"/>
    </location>
</feature>
<dbReference type="InterPro" id="IPR011990">
    <property type="entry name" value="TPR-like_helical_dom_sf"/>
</dbReference>
<dbReference type="PANTHER" id="PTHR35807">
    <property type="entry name" value="TRANSCRIPTIONAL REGULATOR REDD-RELATED"/>
    <property type="match status" value="1"/>
</dbReference>
<dbReference type="SUPFAM" id="SSF46894">
    <property type="entry name" value="C-terminal effector domain of the bipartite response regulators"/>
    <property type="match status" value="1"/>
</dbReference>
<dbReference type="GO" id="GO:0000160">
    <property type="term" value="P:phosphorelay signal transduction system"/>
    <property type="evidence" value="ECO:0007669"/>
    <property type="project" value="InterPro"/>
</dbReference>
<dbReference type="AlphaFoldDB" id="A0A172URH7"/>
<dbReference type="Gene3D" id="1.25.40.10">
    <property type="entry name" value="Tetratricopeptide repeat domain"/>
    <property type="match status" value="1"/>
</dbReference>
<organism evidence="7 8">
    <name type="scientific">Mycobacterium adipatum</name>
    <dbReference type="NCBI Taxonomy" id="1682113"/>
    <lineage>
        <taxon>Bacteria</taxon>
        <taxon>Bacillati</taxon>
        <taxon>Actinomycetota</taxon>
        <taxon>Actinomycetes</taxon>
        <taxon>Mycobacteriales</taxon>
        <taxon>Mycobacteriaceae</taxon>
        <taxon>Mycobacterium</taxon>
    </lineage>
</organism>
<evidence type="ECO:0000256" key="4">
    <source>
        <dbReference type="ARBA" id="ARBA00023163"/>
    </source>
</evidence>
<dbReference type="RefSeq" id="WP_067999224.1">
    <property type="nucleotide sequence ID" value="NZ_CP015596.1"/>
</dbReference>
<dbReference type="STRING" id="1682113.A7U43_21470"/>
<sequence>MTAQDLIPVRISVLGPVRAWVAGRPVDLAGPKQRAVLIRLVLAHGEVVSVDRLIEDLWAGEPPPKALAALQAYISHLRRVLEPGRERRAAARVIVSAAPGYCLRLPDDAVDVWSLEAAIAAAEQCGDPQERARMLDDVVAAWSGEPYAEVRDALWAAPEVARLAELRLSVTEAHAAAQSALGQHAVVARVLESHVRDHPDREAAACLLAVARYRCGQQAAALDVLRRSTAYLIEELGLEPGRAIRELERDILRHAEHLDPIALVPVPVPAPHETPVVNPARGRNSELAAIDAAAGAAARGGLRVVWVGGEAGAGKTTVVEAAAARLLAAGWTVVAGRSPEVDGAPPGWAWTEVLESFTSTLQPRESAALAPLLHDERMTPGQAAEGTVFWIAHALAEVLGQAAERAPLLIILEDLHRTDGLTLELLRLIADRLGAAPLLVIGTYRPSESGAELGQARAALANHTAAHLILSGLDDAALTALATDCGLPAVTRETLRLLRERTGGNPLFVRELARLMVAEGVDAAHAGIPAGVGDVVRRRLARLPPQTATALRQAAVLGREVDVTLLAELARSDDDELLDALEPAVLAGLLDEPSPGRIRFAHNLIRDTLYGDTSVLRRSRLHAAALELLRSPGHGADPASLAYHAVAAATSETAHEAAAFAMTAASEADSVGAPVEAARQWRAAVRMFELGGADHAVTVPARCGLIASLARAGDALGSREELHHTMIAVGDHDEPAVRALTSADAPLVWRVRAGDAIDDAIVGPLRRVLGRDQPPQIRARLLLTLFTELEGVEHDSALAAADEALQLARCLYAEDPAGHQRLLLSALNVRAFACLGPDLAHEREAIVAELLAVAEAYDATDYQAVAHWFAFLDASGRSDLAGAAAHVDQAVARAGTGQLGFLLGVLDAFGAQLAVLAGRTDAGEQAYVAVSAKLAEYGVANGAHIGIVGRVSANMVRGSLAPMADELVAVHRHVSRMIADGAVIALHQAGRTEEAQQIWAQRIPIERSFFFVAMATLRAHAAVAMGDLDTATATAAELLPYSGRFAGLDNGTLLTGPVDAALAAVAEATGDRVGAARYRRAAGELTRRLSAQARALIG</sequence>
<evidence type="ECO:0000313" key="8">
    <source>
        <dbReference type="Proteomes" id="UP000077143"/>
    </source>
</evidence>
<accession>A0A172URH7</accession>
<protein>
    <submittedName>
        <fullName evidence="7">Transcriptional regulator</fullName>
    </submittedName>
</protein>
<evidence type="ECO:0000256" key="3">
    <source>
        <dbReference type="ARBA" id="ARBA00023125"/>
    </source>
</evidence>
<dbReference type="InterPro" id="IPR005158">
    <property type="entry name" value="BTAD"/>
</dbReference>
<dbReference type="SUPFAM" id="SSF52540">
    <property type="entry name" value="P-loop containing nucleoside triphosphate hydrolases"/>
    <property type="match status" value="1"/>
</dbReference>
<dbReference type="SUPFAM" id="SSF48452">
    <property type="entry name" value="TPR-like"/>
    <property type="match status" value="1"/>
</dbReference>
<evidence type="ECO:0000256" key="1">
    <source>
        <dbReference type="ARBA" id="ARBA00005820"/>
    </source>
</evidence>
<evidence type="ECO:0000256" key="5">
    <source>
        <dbReference type="PROSITE-ProRule" id="PRU01091"/>
    </source>
</evidence>
<dbReference type="InterPro" id="IPR051677">
    <property type="entry name" value="AfsR-DnrI-RedD_regulator"/>
</dbReference>
<dbReference type="OrthoDB" id="134712at2"/>
<dbReference type="InterPro" id="IPR036388">
    <property type="entry name" value="WH-like_DNA-bd_sf"/>
</dbReference>
<dbReference type="KEGG" id="madi:A7U43_21470"/>
<dbReference type="SMART" id="SM00862">
    <property type="entry name" value="Trans_reg_C"/>
    <property type="match status" value="1"/>
</dbReference>